<organism evidence="11">
    <name type="scientific">Symploca sp. SIO1C4</name>
    <dbReference type="NCBI Taxonomy" id="2607765"/>
    <lineage>
        <taxon>Bacteria</taxon>
        <taxon>Bacillati</taxon>
        <taxon>Cyanobacteriota</taxon>
        <taxon>Cyanophyceae</taxon>
        <taxon>Coleofasciculales</taxon>
        <taxon>Coleofasciculaceae</taxon>
        <taxon>Symploca</taxon>
    </lineage>
</organism>
<dbReference type="EMBL" id="JAAHFQ010000062">
    <property type="protein sequence ID" value="NER26975.1"/>
    <property type="molecule type" value="Genomic_DNA"/>
</dbReference>
<dbReference type="InterPro" id="IPR050297">
    <property type="entry name" value="LipidA_mod_glycosyltrf_83"/>
</dbReference>
<keyword evidence="3" id="KW-0328">Glycosyltransferase</keyword>
<feature type="transmembrane region" description="Helical" evidence="8">
    <location>
        <begin position="518"/>
        <end position="542"/>
    </location>
</feature>
<dbReference type="GO" id="GO:0016763">
    <property type="term" value="F:pentosyltransferase activity"/>
    <property type="evidence" value="ECO:0007669"/>
    <property type="project" value="TreeGrafter"/>
</dbReference>
<evidence type="ECO:0000259" key="10">
    <source>
        <dbReference type="Pfam" id="PF13231"/>
    </source>
</evidence>
<feature type="domain" description="ArnT-like N-terminal" evidence="9">
    <location>
        <begin position="164"/>
        <end position="290"/>
    </location>
</feature>
<proteinExistence type="predicted"/>
<name>A0A6B3N805_9CYAN</name>
<feature type="transmembrane region" description="Helical" evidence="8">
    <location>
        <begin position="110"/>
        <end position="127"/>
    </location>
</feature>
<dbReference type="PANTHER" id="PTHR33908">
    <property type="entry name" value="MANNOSYLTRANSFERASE YKCB-RELATED"/>
    <property type="match status" value="1"/>
</dbReference>
<feature type="transmembrane region" description="Helical" evidence="8">
    <location>
        <begin position="448"/>
        <end position="471"/>
    </location>
</feature>
<feature type="transmembrane region" description="Helical" evidence="8">
    <location>
        <begin position="364"/>
        <end position="383"/>
    </location>
</feature>
<dbReference type="InterPro" id="IPR038731">
    <property type="entry name" value="RgtA/B/C-like"/>
</dbReference>
<accession>A0A6B3N805</accession>
<comment type="caution">
    <text evidence="11">The sequence shown here is derived from an EMBL/GenBank/DDBJ whole genome shotgun (WGS) entry which is preliminary data.</text>
</comment>
<keyword evidence="7 8" id="KW-0472">Membrane</keyword>
<evidence type="ECO:0000313" key="11">
    <source>
        <dbReference type="EMBL" id="NER26975.1"/>
    </source>
</evidence>
<keyword evidence="2" id="KW-1003">Cell membrane</keyword>
<keyword evidence="5 8" id="KW-0812">Transmembrane</keyword>
<dbReference type="Pfam" id="PF13231">
    <property type="entry name" value="PMT_2"/>
    <property type="match status" value="1"/>
</dbReference>
<evidence type="ECO:0000256" key="4">
    <source>
        <dbReference type="ARBA" id="ARBA00022679"/>
    </source>
</evidence>
<evidence type="ECO:0000259" key="9">
    <source>
        <dbReference type="Pfam" id="PF02366"/>
    </source>
</evidence>
<evidence type="ECO:0000256" key="8">
    <source>
        <dbReference type="SAM" id="Phobius"/>
    </source>
</evidence>
<evidence type="ECO:0000256" key="3">
    <source>
        <dbReference type="ARBA" id="ARBA00022676"/>
    </source>
</evidence>
<feature type="transmembrane region" description="Helical" evidence="8">
    <location>
        <begin position="389"/>
        <end position="408"/>
    </location>
</feature>
<dbReference type="GO" id="GO:0009103">
    <property type="term" value="P:lipopolysaccharide biosynthetic process"/>
    <property type="evidence" value="ECO:0007669"/>
    <property type="project" value="UniProtKB-ARBA"/>
</dbReference>
<dbReference type="GO" id="GO:0005886">
    <property type="term" value="C:plasma membrane"/>
    <property type="evidence" value="ECO:0007669"/>
    <property type="project" value="UniProtKB-SubCell"/>
</dbReference>
<protein>
    <submittedName>
        <fullName evidence="11">Glycosyltransferase family 39 protein</fullName>
    </submittedName>
</protein>
<dbReference type="Pfam" id="PF02366">
    <property type="entry name" value="PMT"/>
    <property type="match status" value="1"/>
</dbReference>
<dbReference type="AlphaFoldDB" id="A0A6B3N805"/>
<keyword evidence="6 8" id="KW-1133">Transmembrane helix</keyword>
<keyword evidence="4 11" id="KW-0808">Transferase</keyword>
<gene>
    <name evidence="11" type="ORF">F6J89_04905</name>
</gene>
<dbReference type="InterPro" id="IPR003342">
    <property type="entry name" value="ArnT-like_N"/>
</dbReference>
<feature type="transmembrane region" description="Helical" evidence="8">
    <location>
        <begin position="190"/>
        <end position="208"/>
    </location>
</feature>
<feature type="transmembrane region" description="Helical" evidence="8">
    <location>
        <begin position="228"/>
        <end position="261"/>
    </location>
</feature>
<evidence type="ECO:0000256" key="2">
    <source>
        <dbReference type="ARBA" id="ARBA00022475"/>
    </source>
</evidence>
<comment type="subcellular location">
    <subcellularLocation>
        <location evidence="1">Cell membrane</location>
        <topology evidence="1">Multi-pass membrane protein</topology>
    </subcellularLocation>
</comment>
<evidence type="ECO:0000256" key="7">
    <source>
        <dbReference type="ARBA" id="ARBA00023136"/>
    </source>
</evidence>
<feature type="transmembrane region" description="Helical" evidence="8">
    <location>
        <begin position="273"/>
        <end position="293"/>
    </location>
</feature>
<dbReference type="PANTHER" id="PTHR33908:SF3">
    <property type="entry name" value="UNDECAPRENYL PHOSPHATE-ALPHA-4-AMINO-4-DEOXY-L-ARABINOSE ARABINOSYL TRANSFERASE"/>
    <property type="match status" value="1"/>
</dbReference>
<reference evidence="11" key="1">
    <citation type="submission" date="2019-11" db="EMBL/GenBank/DDBJ databases">
        <title>Genomic insights into an expanded diversity of filamentous marine cyanobacteria reveals the extraordinary biosynthetic potential of Moorea and Okeania.</title>
        <authorList>
            <person name="Ferreira Leao T."/>
            <person name="Wang M."/>
            <person name="Moss N."/>
            <person name="Da Silva R."/>
            <person name="Sanders J."/>
            <person name="Nurk S."/>
            <person name="Gurevich A."/>
            <person name="Humphrey G."/>
            <person name="Reher R."/>
            <person name="Zhu Q."/>
            <person name="Belda-Ferre P."/>
            <person name="Glukhov E."/>
            <person name="Rex R."/>
            <person name="Dorrestein P.C."/>
            <person name="Knight R."/>
            <person name="Pevzner P."/>
            <person name="Gerwick W.H."/>
            <person name="Gerwick L."/>
        </authorList>
    </citation>
    <scope>NUCLEOTIDE SEQUENCE</scope>
    <source>
        <strain evidence="11">SIO1C4</strain>
    </source>
</reference>
<dbReference type="GO" id="GO:0006493">
    <property type="term" value="P:protein O-linked glycosylation"/>
    <property type="evidence" value="ECO:0007669"/>
    <property type="project" value="InterPro"/>
</dbReference>
<feature type="domain" description="Glycosyltransferase RgtA/B/C/D-like" evidence="10">
    <location>
        <begin position="81"/>
        <end position="126"/>
    </location>
</feature>
<feature type="transmembrane region" description="Helical" evidence="8">
    <location>
        <begin position="21"/>
        <end position="43"/>
    </location>
</feature>
<feature type="transmembrane region" description="Helical" evidence="8">
    <location>
        <begin position="491"/>
        <end position="511"/>
    </location>
</feature>
<dbReference type="GO" id="GO:0000030">
    <property type="term" value="F:mannosyltransferase activity"/>
    <property type="evidence" value="ECO:0007669"/>
    <property type="project" value="InterPro"/>
</dbReference>
<dbReference type="GO" id="GO:0010041">
    <property type="term" value="P:response to iron(III) ion"/>
    <property type="evidence" value="ECO:0007669"/>
    <property type="project" value="TreeGrafter"/>
</dbReference>
<evidence type="ECO:0000256" key="1">
    <source>
        <dbReference type="ARBA" id="ARBA00004651"/>
    </source>
</evidence>
<evidence type="ECO:0000256" key="6">
    <source>
        <dbReference type="ARBA" id="ARBA00022989"/>
    </source>
</evidence>
<sequence>MKLKVDRIATTWWKAWQQQPTIAWAFSVIWLLLISWLAFLWHLGSTGLVDETEPLFAEAARQMTVTGDWITPYFNDDTRFDKPPLVYWLMAIGYKLIGVNEWAVRLPSAMAAIALTVLGFYTLRSYGVCRPAALTQLPNSQLDGKVRNKYILEKITNLQQQLWLSAWIGSALIAFNPLTIVWARIGVSDMLLSGCMGCALLSFFLGYAQPEQVKEKTLFSRAKDRWYLAFYILIALAILAKGPVGIVLPAIIIGAFVLYLGNGWDVLREMRPVRGLIIILTLALPWYILVTIAHRDDYLESFFGYHNFERFTGIVNGHGAPWYFYFLVVLVGFAPWSSYLPIAITRIRFWQRKRWQSAPRSTHLGLFALFWFTGIFGFFTIAVTKLPSYVLPLMPAAAILLALLWSDYGNSYAREMGRWGDGEMGRWGDGEKDKSNLVCLPSRTVDPILFSGIFNLILLVVIAAVIFYGSQLLGYDPAAPNLSELLQRSGLPLRGCLIWGATAILTGVLLWRRRWWRWLWSVNLVGLIAFLILVLMPLVFLMDEARQLPLRQLSAIATQVEQPGEELIMIGFEKPSVVFYTQKPVNYFSRQRKAMAHIKKVTLKKPQSSFVILLKSEELKETKLQPNEYINLGSAGAYKLIRVVNKAD</sequence>
<feature type="transmembrane region" description="Helical" evidence="8">
    <location>
        <begin position="162"/>
        <end position="183"/>
    </location>
</feature>
<feature type="transmembrane region" description="Helical" evidence="8">
    <location>
        <begin position="322"/>
        <end position="344"/>
    </location>
</feature>
<evidence type="ECO:0000256" key="5">
    <source>
        <dbReference type="ARBA" id="ARBA00022692"/>
    </source>
</evidence>